<dbReference type="Proteomes" id="UP000076447">
    <property type="component" value="Unassembled WGS sequence"/>
</dbReference>
<dbReference type="InterPro" id="IPR029767">
    <property type="entry name" value="WecB-like"/>
</dbReference>
<dbReference type="RefSeq" id="WP_068624551.1">
    <property type="nucleotide sequence ID" value="NZ_LRIE01000083.1"/>
</dbReference>
<organism evidence="3 5">
    <name type="scientific">Oerskovia enterophila</name>
    <dbReference type="NCBI Taxonomy" id="43678"/>
    <lineage>
        <taxon>Bacteria</taxon>
        <taxon>Bacillati</taxon>
        <taxon>Actinomycetota</taxon>
        <taxon>Actinomycetes</taxon>
        <taxon>Micrococcales</taxon>
        <taxon>Cellulomonadaceae</taxon>
        <taxon>Oerskovia</taxon>
    </lineage>
</organism>
<comment type="similarity">
    <text evidence="1">Belongs to the UDP-N-acetylglucosamine 2-epimerase family.</text>
</comment>
<evidence type="ECO:0000313" key="3">
    <source>
        <dbReference type="EMBL" id="KZM33913.1"/>
    </source>
</evidence>
<protein>
    <submittedName>
        <fullName evidence="3">UDP-N-acetylglucosamine 2-epimerase</fullName>
        <ecNumber evidence="3">5.1.3.14</ecNumber>
    </submittedName>
</protein>
<proteinExistence type="inferred from homology"/>
<dbReference type="STRING" id="43678.OJAG_33970"/>
<keyword evidence="6" id="KW-1185">Reference proteome</keyword>
<evidence type="ECO:0000313" key="4">
    <source>
        <dbReference type="EMBL" id="OCI32575.1"/>
    </source>
</evidence>
<dbReference type="InterPro" id="IPR003331">
    <property type="entry name" value="UDP_GlcNAc_Epimerase_2_dom"/>
</dbReference>
<dbReference type="PATRIC" id="fig|43678.3.peg.3561"/>
<dbReference type="Proteomes" id="UP000093412">
    <property type="component" value="Unassembled WGS sequence"/>
</dbReference>
<comment type="caution">
    <text evidence="3">The sequence shown here is derived from an EMBL/GenBank/DDBJ whole genome shotgun (WGS) entry which is preliminary data.</text>
</comment>
<name>A0A163Q946_9CELL</name>
<sequence length="364" mass="40138">MIVFIVGTTAELIKIAPVHHELISRGSAPEIWYTGQHVQELPAVLGDLELPDPAVWLVPRESAKNLARTAQVPGWVTRVARTTLSRRAELRRRLRADGRTPVVLVHGDTFTTFIGAMIGRMLGAKVGHIEAGMRSGHLLHPLPEEINRKLTSGLAHLHFAPSEVEVKNLSGRRGVVCTGGNTVIDAVRLVLERGPADEVGDLPAGYGLSTLHRFELVRDQKAYTQALRALKDTSATMPIVYFAGESEKARLVEYDLLGLFDDRFVIKDKLRYVDFLPVLSGARFVVTDSGGVQQECAHLGIPCAIHRLKTESHQGLGENAILTEMDVARLGHFLQDVDSYRRTDLDDDAHPSRVVVDAIERLEV</sequence>
<dbReference type="PANTHER" id="PTHR43174:SF1">
    <property type="entry name" value="UDP-N-ACETYLGLUCOSAMINE 2-EPIMERASE"/>
    <property type="match status" value="1"/>
</dbReference>
<dbReference type="PANTHER" id="PTHR43174">
    <property type="entry name" value="UDP-N-ACETYLGLUCOSAMINE 2-EPIMERASE"/>
    <property type="match status" value="1"/>
</dbReference>
<dbReference type="GO" id="GO:0008761">
    <property type="term" value="F:UDP-N-acetylglucosamine 2-epimerase activity"/>
    <property type="evidence" value="ECO:0007669"/>
    <property type="project" value="UniProtKB-EC"/>
</dbReference>
<accession>A0A163Q946</accession>
<dbReference type="EMBL" id="LRIE01000083">
    <property type="protein sequence ID" value="KZM33913.1"/>
    <property type="molecule type" value="Genomic_DNA"/>
</dbReference>
<evidence type="ECO:0000313" key="5">
    <source>
        <dbReference type="Proteomes" id="UP000076447"/>
    </source>
</evidence>
<dbReference type="SUPFAM" id="SSF53756">
    <property type="entry name" value="UDP-Glycosyltransferase/glycogen phosphorylase"/>
    <property type="match status" value="1"/>
</dbReference>
<dbReference type="EMBL" id="MAQA01000005">
    <property type="protein sequence ID" value="OCI32575.1"/>
    <property type="molecule type" value="Genomic_DNA"/>
</dbReference>
<evidence type="ECO:0000313" key="6">
    <source>
        <dbReference type="Proteomes" id="UP000093412"/>
    </source>
</evidence>
<reference evidence="4 6" key="2">
    <citation type="submission" date="2016-06" db="EMBL/GenBank/DDBJ databases">
        <title>Genome sequence of Oerskovia enterophila DSM 43852.</title>
        <authorList>
            <person name="Poehlein A."/>
            <person name="Jag V."/>
            <person name="Bengelsdorf F.R."/>
            <person name="Daniel R."/>
            <person name="Duerre P."/>
        </authorList>
    </citation>
    <scope>NUCLEOTIDE SEQUENCE [LARGE SCALE GENOMIC DNA]</scope>
    <source>
        <strain evidence="4 6">DSM 43852</strain>
    </source>
</reference>
<reference evidence="3 5" key="1">
    <citation type="submission" date="2016-01" db="EMBL/GenBank/DDBJ databases">
        <title>Genome sequence of Oerskovia enterophila VJag, an agar and cellulose degrading bacterium.</title>
        <authorList>
            <person name="Poehlein A."/>
            <person name="Jag V."/>
            <person name="Bengelsdorf F."/>
            <person name="Duerre P."/>
            <person name="Daniel R."/>
        </authorList>
    </citation>
    <scope>NUCLEOTIDE SEQUENCE [LARGE SCALE GENOMIC DNA]</scope>
    <source>
        <strain evidence="3 5">VJag</strain>
    </source>
</reference>
<evidence type="ECO:0000256" key="1">
    <source>
        <dbReference type="RuleBase" id="RU003513"/>
    </source>
</evidence>
<dbReference type="OrthoDB" id="9803238at2"/>
<evidence type="ECO:0000259" key="2">
    <source>
        <dbReference type="Pfam" id="PF02350"/>
    </source>
</evidence>
<gene>
    <name evidence="3" type="primary">mnaA</name>
    <name evidence="4" type="ORF">OERS_07590</name>
    <name evidence="3" type="ORF">OJAG_33970</name>
</gene>
<keyword evidence="1 3" id="KW-0413">Isomerase</keyword>
<feature type="domain" description="UDP-N-acetylglucosamine 2-epimerase" evidence="2">
    <location>
        <begin position="100"/>
        <end position="320"/>
    </location>
</feature>
<dbReference type="EC" id="5.1.3.14" evidence="3"/>
<dbReference type="AlphaFoldDB" id="A0A163Q946"/>
<dbReference type="Gene3D" id="3.40.50.2000">
    <property type="entry name" value="Glycogen Phosphorylase B"/>
    <property type="match status" value="2"/>
</dbReference>
<dbReference type="Pfam" id="PF02350">
    <property type="entry name" value="Epimerase_2"/>
    <property type="match status" value="1"/>
</dbReference>